<name>A0A7R9HU27_9NEOP</name>
<dbReference type="AlphaFoldDB" id="A0A7R9HU27"/>
<proteinExistence type="predicted"/>
<dbReference type="EMBL" id="OB799073">
    <property type="protein sequence ID" value="CAD7435123.1"/>
    <property type="molecule type" value="Genomic_DNA"/>
</dbReference>
<reference evidence="2" key="1">
    <citation type="submission" date="2020-11" db="EMBL/GenBank/DDBJ databases">
        <authorList>
            <person name="Tran Van P."/>
        </authorList>
    </citation>
    <scope>NUCLEOTIDE SEQUENCE</scope>
</reference>
<sequence>MSGPTPYLNWARGETVNGEVAPRPHGLGGGSNRRTQGGNMGVRQRGMLVATLWWGCMVWVWAEAASQTTQQLLRAIIDITGISDSIVAFSCQ</sequence>
<gene>
    <name evidence="2" type="ORF">TMSB3V08_LOCUS11771</name>
</gene>
<evidence type="ECO:0000256" key="1">
    <source>
        <dbReference type="SAM" id="MobiDB-lite"/>
    </source>
</evidence>
<evidence type="ECO:0000313" key="2">
    <source>
        <dbReference type="EMBL" id="CAD7435123.1"/>
    </source>
</evidence>
<protein>
    <submittedName>
        <fullName evidence="2">Uncharacterized protein</fullName>
    </submittedName>
</protein>
<feature type="region of interest" description="Disordered" evidence="1">
    <location>
        <begin position="13"/>
        <end position="40"/>
    </location>
</feature>
<organism evidence="2">
    <name type="scientific">Timema monikensis</name>
    <dbReference type="NCBI Taxonomy" id="170555"/>
    <lineage>
        <taxon>Eukaryota</taxon>
        <taxon>Metazoa</taxon>
        <taxon>Ecdysozoa</taxon>
        <taxon>Arthropoda</taxon>
        <taxon>Hexapoda</taxon>
        <taxon>Insecta</taxon>
        <taxon>Pterygota</taxon>
        <taxon>Neoptera</taxon>
        <taxon>Polyneoptera</taxon>
        <taxon>Phasmatodea</taxon>
        <taxon>Timematodea</taxon>
        <taxon>Timematoidea</taxon>
        <taxon>Timematidae</taxon>
        <taxon>Timema</taxon>
    </lineage>
</organism>
<accession>A0A7R9HU27</accession>